<dbReference type="InterPro" id="IPR025196">
    <property type="entry name" value="DUF4126"/>
</dbReference>
<evidence type="ECO:0000259" key="3">
    <source>
        <dbReference type="Pfam" id="PF13548"/>
    </source>
</evidence>
<dbReference type="Pfam" id="PF13548">
    <property type="entry name" value="DUF4126"/>
    <property type="match status" value="1"/>
</dbReference>
<evidence type="ECO:0000256" key="2">
    <source>
        <dbReference type="SAM" id="Phobius"/>
    </source>
</evidence>
<keyword evidence="2" id="KW-1133">Transmembrane helix</keyword>
<dbReference type="AlphaFoldDB" id="H5UPX7"/>
<feature type="transmembrane region" description="Helical" evidence="2">
    <location>
        <begin position="153"/>
        <end position="182"/>
    </location>
</feature>
<feature type="domain" description="DUF4126" evidence="3">
    <location>
        <begin position="5"/>
        <end position="184"/>
    </location>
</feature>
<feature type="transmembrane region" description="Helical" evidence="2">
    <location>
        <begin position="109"/>
        <end position="126"/>
    </location>
</feature>
<dbReference type="Proteomes" id="UP000004367">
    <property type="component" value="Unassembled WGS sequence"/>
</dbReference>
<evidence type="ECO:0000256" key="1">
    <source>
        <dbReference type="SAM" id="MobiDB-lite"/>
    </source>
</evidence>
<proteinExistence type="predicted"/>
<dbReference type="EMBL" id="BAFE01000027">
    <property type="protein sequence ID" value="GAB47782.1"/>
    <property type="molecule type" value="Genomic_DNA"/>
</dbReference>
<keyword evidence="5" id="KW-1185">Reference proteome</keyword>
<feature type="region of interest" description="Disordered" evidence="1">
    <location>
        <begin position="193"/>
        <end position="213"/>
    </location>
</feature>
<dbReference type="eggNOG" id="ENOG5031U0Y">
    <property type="taxonomic scope" value="Bacteria"/>
</dbReference>
<feature type="transmembrane region" description="Helical" evidence="2">
    <location>
        <begin position="42"/>
        <end position="63"/>
    </location>
</feature>
<protein>
    <recommendedName>
        <fullName evidence="3">DUF4126 domain-containing protein</fullName>
    </recommendedName>
</protein>
<sequence>MLAAFTGAGLSAAAGLNAYVPFLVVALVARFTDVLVLPPEFAWISSWPAIVVASVLLLSEVVLDKVAVVDHVNDAVGTFVRPATGGLIFAATSAASTYEAQSEFMARNPWVGVLLGIVTAGIVHAGKTVTRPVVNTTTAGLGTPVVSAMEDGLAVGLSLLAVFVPVLVAVGLLLLVLLGVLLRRRARAHRARRTGRNLRGASAAVDTDGRPAS</sequence>
<dbReference type="RefSeq" id="WP_009481680.1">
    <property type="nucleotide sequence ID" value="NZ_BAFE01000027.1"/>
</dbReference>
<accession>H5UPX7</accession>
<reference evidence="4 5" key="1">
    <citation type="submission" date="2012-02" db="EMBL/GenBank/DDBJ databases">
        <title>Whole genome shotgun sequence of Mobilicoccus pelagius NBRC 104925.</title>
        <authorList>
            <person name="Yoshida Y."/>
            <person name="Hosoyama A."/>
            <person name="Tsuchikane K."/>
            <person name="Katsumata H."/>
            <person name="Yamazaki S."/>
            <person name="Fujita N."/>
        </authorList>
    </citation>
    <scope>NUCLEOTIDE SEQUENCE [LARGE SCALE GENOMIC DNA]</scope>
    <source>
        <strain evidence="4 5">NBRC 104925</strain>
    </source>
</reference>
<dbReference type="OrthoDB" id="161516at2"/>
<dbReference type="STRING" id="1089455.MOPEL_029_00610"/>
<evidence type="ECO:0000313" key="4">
    <source>
        <dbReference type="EMBL" id="GAB47782.1"/>
    </source>
</evidence>
<comment type="caution">
    <text evidence="4">The sequence shown here is derived from an EMBL/GenBank/DDBJ whole genome shotgun (WGS) entry which is preliminary data.</text>
</comment>
<gene>
    <name evidence="4" type="ORF">MOPEL_029_00610</name>
</gene>
<organism evidence="4 5">
    <name type="scientific">Mobilicoccus pelagius NBRC 104925</name>
    <dbReference type="NCBI Taxonomy" id="1089455"/>
    <lineage>
        <taxon>Bacteria</taxon>
        <taxon>Bacillati</taxon>
        <taxon>Actinomycetota</taxon>
        <taxon>Actinomycetes</taxon>
        <taxon>Micrococcales</taxon>
        <taxon>Dermatophilaceae</taxon>
        <taxon>Mobilicoccus</taxon>
    </lineage>
</organism>
<keyword evidence="2" id="KW-0812">Transmembrane</keyword>
<keyword evidence="2" id="KW-0472">Membrane</keyword>
<evidence type="ECO:0000313" key="5">
    <source>
        <dbReference type="Proteomes" id="UP000004367"/>
    </source>
</evidence>
<name>H5UPX7_9MICO</name>